<evidence type="ECO:0000256" key="5">
    <source>
        <dbReference type="ARBA" id="ARBA00023136"/>
    </source>
</evidence>
<evidence type="ECO:0000313" key="8">
    <source>
        <dbReference type="Proteomes" id="UP000295135"/>
    </source>
</evidence>
<feature type="binding site" evidence="6">
    <location>
        <position position="569"/>
    </location>
    <ligand>
        <name>Zn(2+)</name>
        <dbReference type="ChEBI" id="CHEBI:29105"/>
    </ligand>
</feature>
<keyword evidence="8" id="KW-1185">Reference proteome</keyword>
<feature type="binding site" evidence="6">
    <location>
        <position position="775"/>
    </location>
    <ligand>
        <name>Zn(2+)</name>
        <dbReference type="ChEBI" id="CHEBI:29105"/>
    </ligand>
</feature>
<keyword evidence="3 6" id="KW-0479">Metal-binding</keyword>
<feature type="binding site" evidence="6">
    <location>
        <position position="571"/>
    </location>
    <ligand>
        <name>Zn(2+)</name>
        <dbReference type="ChEBI" id="CHEBI:29105"/>
    </ligand>
</feature>
<comment type="subcellular location">
    <subcellularLocation>
        <location evidence="6">Cell membrane</location>
        <topology evidence="6">Peripheral membrane protein</topology>
    </subcellularLocation>
</comment>
<comment type="cofactor">
    <cofactor evidence="6">
        <name>Zn(2+)</name>
        <dbReference type="ChEBI" id="CHEBI:29105"/>
    </cofactor>
</comment>
<feature type="binding site" evidence="6">
    <location>
        <position position="760"/>
    </location>
    <ligand>
        <name>Zn(2+)</name>
        <dbReference type="ChEBI" id="CHEBI:29105"/>
    </ligand>
</feature>
<organism evidence="7 8">
    <name type="scientific">Sulfuritortus calidifontis</name>
    <dbReference type="NCBI Taxonomy" id="1914471"/>
    <lineage>
        <taxon>Bacteria</taxon>
        <taxon>Pseudomonadati</taxon>
        <taxon>Pseudomonadota</taxon>
        <taxon>Betaproteobacteria</taxon>
        <taxon>Nitrosomonadales</taxon>
        <taxon>Thiobacillaceae</taxon>
        <taxon>Sulfuritortus</taxon>
    </lineage>
</organism>
<dbReference type="PANTHER" id="PTHR38344:SF1">
    <property type="entry name" value="INORGANIC CARBON TRANSPORTER SUBUNIT DABA-RELATED"/>
    <property type="match status" value="1"/>
</dbReference>
<dbReference type="AlphaFoldDB" id="A0A4V2UQS9"/>
<dbReference type="OrthoDB" id="9805101at2"/>
<dbReference type="PANTHER" id="PTHR38344">
    <property type="entry name" value="UPF0753 PROTEIN AQ_863"/>
    <property type="match status" value="1"/>
</dbReference>
<keyword evidence="2 6" id="KW-1003">Cell membrane</keyword>
<proteinExistence type="inferred from homology"/>
<evidence type="ECO:0000256" key="1">
    <source>
        <dbReference type="ARBA" id="ARBA00022448"/>
    </source>
</evidence>
<dbReference type="GO" id="GO:0005886">
    <property type="term" value="C:plasma membrane"/>
    <property type="evidence" value="ECO:0007669"/>
    <property type="project" value="UniProtKB-SubCell"/>
</dbReference>
<reference evidence="7 8" key="1">
    <citation type="submission" date="2019-03" db="EMBL/GenBank/DDBJ databases">
        <title>Genomic Encyclopedia of Type Strains, Phase IV (KMG-IV): sequencing the most valuable type-strain genomes for metagenomic binning, comparative biology and taxonomic classification.</title>
        <authorList>
            <person name="Goeker M."/>
        </authorList>
    </citation>
    <scope>NUCLEOTIDE SEQUENCE [LARGE SCALE GENOMIC DNA]</scope>
    <source>
        <strain evidence="7 8">DSM 103923</strain>
    </source>
</reference>
<gene>
    <name evidence="6" type="primary">dabA</name>
    <name evidence="7" type="ORF">EDC61_10522</name>
</gene>
<evidence type="ECO:0000313" key="7">
    <source>
        <dbReference type="EMBL" id="TCS72368.1"/>
    </source>
</evidence>
<dbReference type="Pfam" id="PF10070">
    <property type="entry name" value="DabA"/>
    <property type="match status" value="1"/>
</dbReference>
<dbReference type="InterPro" id="IPR018752">
    <property type="entry name" value="DabA"/>
</dbReference>
<dbReference type="HAMAP" id="MF_01871">
    <property type="entry name" value="DabA"/>
    <property type="match status" value="1"/>
</dbReference>
<comment type="subunit">
    <text evidence="6">Forms a complex with DabB.</text>
</comment>
<keyword evidence="1 6" id="KW-0813">Transport</keyword>
<name>A0A4V2UQS9_9PROT</name>
<comment type="similarity">
    <text evidence="6">Belongs to the inorganic carbon transporter (TC 9.A.2) DabA family.</text>
</comment>
<keyword evidence="4 6" id="KW-0862">Zinc</keyword>
<dbReference type="EMBL" id="SLZY01000005">
    <property type="protein sequence ID" value="TCS72368.1"/>
    <property type="molecule type" value="Genomic_DNA"/>
</dbReference>
<comment type="caution">
    <text evidence="7">The sequence shown here is derived from an EMBL/GenBank/DDBJ whole genome shotgun (WGS) entry which is preliminary data.</text>
</comment>
<dbReference type="GO" id="GO:0008270">
    <property type="term" value="F:zinc ion binding"/>
    <property type="evidence" value="ECO:0007669"/>
    <property type="project" value="UniProtKB-UniRule"/>
</dbReference>
<sequence>MSAAHHPSAKEPRTALRHLVEHLAHVLPAQAPIKDFVHHNTLHGFQHLPFRQALAEAARLIGARGYLPAEAFVEFYRQGRIDQTDLLAAFDSLPELAAEEVLLATPSGPITRRDVYLVVLLAGLRPLSASELAWRIDEERVLERFQADVDENSRRRLLAAADGAPEAQAIAELWRTCLSVLGIEHAVLHPEELMEPGAEKMQALLAKLPADIAAEAEGAWAERALKHESSRLLAQLFDRVGRDWTLRGLMLALTGRDLMDELRPYLLRHLAAHLDQGLAAWHNPARGLGFYTAWRTSAEKDLTWAFSDLQEWRQQLERLADDPLDTLVQELQLLGLDESRWAGYLEKLAQELPGWSGMFLWRHQNPNYAPAGGIPVDMLDYLAVRVVLERLFAQRLCRQHWRIETSLPVLRWYFRRHPAELLVRDALYHSRLPEYLEQIGHQLVRYATRREEEENDADWHDAAQLIWAWRQSAPVERPEAVSPCRTAWPLFRLAQHLGLAAPEIERLGRAGAERLLACVAALDEERTGYLWLNAYERHYREQIFAALAANHGRSPGRWDKRPEAQMIFCMDDREEGMRRHVEELNPAIETFGAAGFFGVAINWRGLDDETVTPLCPVVVTPAHEVREAVAPGEEALHAEHVRRRTQRLKYKEVLHQGSRRGLLGATVITAAAAPVTLPVLLAKVLLPARLGKWTQRLRERFDRQVPSRVAITAPADSPAATPAMPRLGFTDAEQAERVRNFLRTIGLTANFAPFVVLFGHGSHSQNNPHLSAYDCGACSGRHGGPNARVFAAMANRLEVRGLLAEQGIFIPNDTWFVGAEHNTCDDEILWYDEELVPPVMHNRFTELKALLAEAGKLHAQERCRRFASAPAGIAADRAWQHVADRAFDFSQARPELGHATNASAFIGRRAMSRGAFFDRRAFLISYDPSQDAEGKVLEAILLAAGPVGAGISLEYYFSTVNNERYGCGTKIVHNVTGLFGVMEGAASDLRTGLPRQMIEIHEAMRLLIVVEHTLEVLTAIYQRQPPLQELIGNGWVQLAAKDPDTGAIHLFTPQGWQPWQGEARLPRVARSADWFMGRREPLAPALIESVVEGGAP</sequence>
<accession>A0A4V2UQS9</accession>
<dbReference type="RefSeq" id="WP_126463378.1">
    <property type="nucleotide sequence ID" value="NZ_AP018721.1"/>
</dbReference>
<evidence type="ECO:0000256" key="2">
    <source>
        <dbReference type="ARBA" id="ARBA00022475"/>
    </source>
</evidence>
<keyword evidence="5 6" id="KW-0472">Membrane</keyword>
<comment type="function">
    <text evidence="6">Part of an energy-coupled inorganic carbon pump.</text>
</comment>
<evidence type="ECO:0000256" key="3">
    <source>
        <dbReference type="ARBA" id="ARBA00022723"/>
    </source>
</evidence>
<evidence type="ECO:0000256" key="6">
    <source>
        <dbReference type="HAMAP-Rule" id="MF_01871"/>
    </source>
</evidence>
<protein>
    <recommendedName>
        <fullName evidence="6">Probable inorganic carbon transporter subunit DabA</fullName>
    </recommendedName>
</protein>
<dbReference type="Proteomes" id="UP000295135">
    <property type="component" value="Unassembled WGS sequence"/>
</dbReference>
<evidence type="ECO:0000256" key="4">
    <source>
        <dbReference type="ARBA" id="ARBA00022833"/>
    </source>
</evidence>